<feature type="compositionally biased region" description="Acidic residues" evidence="1">
    <location>
        <begin position="323"/>
        <end position="339"/>
    </location>
</feature>
<dbReference type="OrthoDB" id="62952at2759"/>
<feature type="compositionally biased region" description="Basic and acidic residues" evidence="1">
    <location>
        <begin position="479"/>
        <end position="495"/>
    </location>
</feature>
<dbReference type="InParanoid" id="A0A194XTV7"/>
<organism evidence="2 3">
    <name type="scientific">Mollisia scopiformis</name>
    <name type="common">Conifer needle endophyte fungus</name>
    <name type="synonym">Phialocephala scopiformis</name>
    <dbReference type="NCBI Taxonomy" id="149040"/>
    <lineage>
        <taxon>Eukaryota</taxon>
        <taxon>Fungi</taxon>
        <taxon>Dikarya</taxon>
        <taxon>Ascomycota</taxon>
        <taxon>Pezizomycotina</taxon>
        <taxon>Leotiomycetes</taxon>
        <taxon>Helotiales</taxon>
        <taxon>Mollisiaceae</taxon>
        <taxon>Mollisia</taxon>
    </lineage>
</organism>
<evidence type="ECO:0000313" key="2">
    <source>
        <dbReference type="EMBL" id="KUJ23755.1"/>
    </source>
</evidence>
<feature type="compositionally biased region" description="Acidic residues" evidence="1">
    <location>
        <begin position="371"/>
        <end position="405"/>
    </location>
</feature>
<feature type="region of interest" description="Disordered" evidence="1">
    <location>
        <begin position="316"/>
        <end position="339"/>
    </location>
</feature>
<dbReference type="KEGG" id="psco:LY89DRAFT_1956"/>
<dbReference type="EMBL" id="KQ947404">
    <property type="protein sequence ID" value="KUJ23755.1"/>
    <property type="molecule type" value="Genomic_DNA"/>
</dbReference>
<dbReference type="GeneID" id="28815462"/>
<feature type="compositionally biased region" description="Acidic residues" evidence="1">
    <location>
        <begin position="457"/>
        <end position="470"/>
    </location>
</feature>
<gene>
    <name evidence="2" type="ORF">LY89DRAFT_1956</name>
</gene>
<dbReference type="AlphaFoldDB" id="A0A194XTV7"/>
<reference evidence="2 3" key="1">
    <citation type="submission" date="2015-10" db="EMBL/GenBank/DDBJ databases">
        <title>Full genome of DAOMC 229536 Phialocephala scopiformis, a fungal endophyte of spruce producing the potent anti-insectan compound rugulosin.</title>
        <authorList>
            <consortium name="DOE Joint Genome Institute"/>
            <person name="Walker A.K."/>
            <person name="Frasz S.L."/>
            <person name="Seifert K.A."/>
            <person name="Miller J.D."/>
            <person name="Mondo S.J."/>
            <person name="Labutti K."/>
            <person name="Lipzen A."/>
            <person name="Dockter R."/>
            <person name="Kennedy M."/>
            <person name="Grigoriev I.V."/>
            <person name="Spatafora J.W."/>
        </authorList>
    </citation>
    <scope>NUCLEOTIDE SEQUENCE [LARGE SCALE GENOMIC DNA]</scope>
    <source>
        <strain evidence="2 3">CBS 120377</strain>
    </source>
</reference>
<feature type="region of interest" description="Disordered" evidence="1">
    <location>
        <begin position="353"/>
        <end position="495"/>
    </location>
</feature>
<keyword evidence="3" id="KW-1185">Reference proteome</keyword>
<dbReference type="Proteomes" id="UP000070700">
    <property type="component" value="Unassembled WGS sequence"/>
</dbReference>
<evidence type="ECO:0000313" key="3">
    <source>
        <dbReference type="Proteomes" id="UP000070700"/>
    </source>
</evidence>
<accession>A0A194XTV7</accession>
<evidence type="ECO:0000256" key="1">
    <source>
        <dbReference type="SAM" id="MobiDB-lite"/>
    </source>
</evidence>
<protein>
    <submittedName>
        <fullName evidence="2">Uncharacterized protein</fullName>
    </submittedName>
</protein>
<sequence>MELQSSLQACPNTSAGTLSTLPIELRERIYGLVVDLNEPIPVDSDLANPSDPYAHHPNCTCSRSVTKKKSPPKLGLLLVSKAIHNETRIVLFRVNDWNIEVEDDNDGSFIKSEPNVSIMGRSGWMMQFSHGSMRSKSEFTPLQTAALDRDNMWAELRSVHVSVGAPRAYGGGGIREYDILPWKRQTRPGPERPSFVPLLKVIDNICDLLGNCRQLHMLRISIRSIEKIPGSIELVLHPFRQLRRVKKTSVVCMGIQDDMWVDWNLKGSYGRYLDKILGMPDGAKAPKYVGDKKEPKQNDKEIFDMIGARWCGGDIVAYPTRDDGDEDEPDDDDDEQGSMNDDEMAEFEAFLDHMGMPGPMMGALGIGWGTDSEEEDDEDDSEEDFSDEDGSEEDEEDEDDSDDEIPAFVYAALAGLGPLPGFVGDSEQEDTDDEMPELVLFSPQSTDPASHRADGGGEWEDTDDTDDDMPELLPSSIEKPAEPEGFHEMVSEDVD</sequence>
<feature type="compositionally biased region" description="Acidic residues" evidence="1">
    <location>
        <begin position="426"/>
        <end position="436"/>
    </location>
</feature>
<name>A0A194XTV7_MOLSC</name>
<dbReference type="RefSeq" id="XP_018078110.1">
    <property type="nucleotide sequence ID" value="XM_018205736.1"/>
</dbReference>
<proteinExistence type="predicted"/>